<dbReference type="PANTHER" id="PTHR43133">
    <property type="entry name" value="RNA POLYMERASE ECF-TYPE SIGMA FACTO"/>
    <property type="match status" value="1"/>
</dbReference>
<dbReference type="PANTHER" id="PTHR43133:SF60">
    <property type="entry name" value="RNA POLYMERASE SIGMA FACTOR SIGV"/>
    <property type="match status" value="1"/>
</dbReference>
<dbReference type="SUPFAM" id="SSF88659">
    <property type="entry name" value="Sigma3 and sigma4 domains of RNA polymerase sigma factors"/>
    <property type="match status" value="1"/>
</dbReference>
<dbReference type="InterPro" id="IPR013324">
    <property type="entry name" value="RNA_pol_sigma_r3/r4-like"/>
</dbReference>
<evidence type="ECO:0000256" key="2">
    <source>
        <dbReference type="ARBA" id="ARBA00023015"/>
    </source>
</evidence>
<dbReference type="Gene3D" id="1.10.10.10">
    <property type="entry name" value="Winged helix-like DNA-binding domain superfamily/Winged helix DNA-binding domain"/>
    <property type="match status" value="1"/>
</dbReference>
<dbReference type="Gene3D" id="1.10.1740.10">
    <property type="match status" value="1"/>
</dbReference>
<dbReference type="NCBIfam" id="TIGR02937">
    <property type="entry name" value="sigma70-ECF"/>
    <property type="match status" value="1"/>
</dbReference>
<dbReference type="InterPro" id="IPR039425">
    <property type="entry name" value="RNA_pol_sigma-70-like"/>
</dbReference>
<evidence type="ECO:0000256" key="4">
    <source>
        <dbReference type="ARBA" id="ARBA00023163"/>
    </source>
</evidence>
<feature type="domain" description="RNA polymerase sigma-70 region 2" evidence="6">
    <location>
        <begin position="6"/>
        <end position="70"/>
    </location>
</feature>
<evidence type="ECO:0000256" key="1">
    <source>
        <dbReference type="ARBA" id="ARBA00010641"/>
    </source>
</evidence>
<dbReference type="InterPro" id="IPR014284">
    <property type="entry name" value="RNA_pol_sigma-70_dom"/>
</dbReference>
<gene>
    <name evidence="8" type="ORF">BBD42_27735</name>
</gene>
<evidence type="ECO:0000313" key="8">
    <source>
        <dbReference type="EMBL" id="ANY69870.1"/>
    </source>
</evidence>
<dbReference type="GO" id="GO:0003677">
    <property type="term" value="F:DNA binding"/>
    <property type="evidence" value="ECO:0007669"/>
    <property type="project" value="InterPro"/>
</dbReference>
<keyword evidence="2" id="KW-0805">Transcription regulation</keyword>
<comment type="similarity">
    <text evidence="1">Belongs to the sigma-70 factor family. ECF subfamily.</text>
</comment>
<dbReference type="GO" id="GO:0016987">
    <property type="term" value="F:sigma factor activity"/>
    <property type="evidence" value="ECO:0007669"/>
    <property type="project" value="UniProtKB-KW"/>
</dbReference>
<keyword evidence="4" id="KW-0804">Transcription</keyword>
<evidence type="ECO:0008006" key="9">
    <source>
        <dbReference type="Google" id="ProtNLM"/>
    </source>
</evidence>
<dbReference type="InterPro" id="IPR007627">
    <property type="entry name" value="RNA_pol_sigma70_r2"/>
</dbReference>
<dbReference type="InterPro" id="IPR013325">
    <property type="entry name" value="RNA_pol_sigma_r2"/>
</dbReference>
<dbReference type="EMBL" id="CP016808">
    <property type="protein sequence ID" value="ANY69870.1"/>
    <property type="molecule type" value="Genomic_DNA"/>
</dbReference>
<evidence type="ECO:0000256" key="3">
    <source>
        <dbReference type="ARBA" id="ARBA00023082"/>
    </source>
</evidence>
<dbReference type="AlphaFoldDB" id="A0A1B2DQ93"/>
<evidence type="ECO:0000259" key="7">
    <source>
        <dbReference type="Pfam" id="PF08281"/>
    </source>
</evidence>
<dbReference type="Pfam" id="PF04542">
    <property type="entry name" value="Sigma70_r2"/>
    <property type="match status" value="1"/>
</dbReference>
<dbReference type="SUPFAM" id="SSF88946">
    <property type="entry name" value="Sigma2 domain of RNA polymerase sigma factors"/>
    <property type="match status" value="1"/>
</dbReference>
<organism evidence="8">
    <name type="scientific">Paenibacillus sp. BIHB 4019</name>
    <dbReference type="NCBI Taxonomy" id="1870819"/>
    <lineage>
        <taxon>Bacteria</taxon>
        <taxon>Bacillati</taxon>
        <taxon>Bacillota</taxon>
        <taxon>Bacilli</taxon>
        <taxon>Bacillales</taxon>
        <taxon>Paenibacillaceae</taxon>
        <taxon>Paenibacillus</taxon>
    </lineage>
</organism>
<reference evidence="8" key="1">
    <citation type="submission" date="2016-08" db="EMBL/GenBank/DDBJ databases">
        <title>Complete Genome Seqeunce of Paenibacillus sp. BIHB 4019 from tea rhizoplane.</title>
        <authorList>
            <person name="Thakur R."/>
            <person name="Swarnkar M.K."/>
            <person name="Gulati A."/>
        </authorList>
    </citation>
    <scope>NUCLEOTIDE SEQUENCE [LARGE SCALE GENOMIC DNA]</scope>
    <source>
        <strain evidence="8">BIHB4019</strain>
    </source>
</reference>
<feature type="region of interest" description="Disordered" evidence="5">
    <location>
        <begin position="158"/>
        <end position="185"/>
    </location>
</feature>
<keyword evidence="3" id="KW-0731">Sigma factor</keyword>
<feature type="domain" description="RNA polymerase sigma factor 70 region 4 type 2" evidence="7">
    <location>
        <begin position="102"/>
        <end position="153"/>
    </location>
</feature>
<dbReference type="RefSeq" id="WP_099520836.1">
    <property type="nucleotide sequence ID" value="NZ_CP016808.1"/>
</dbReference>
<dbReference type="Pfam" id="PF08281">
    <property type="entry name" value="Sigma70_r4_2"/>
    <property type="match status" value="1"/>
</dbReference>
<sequence>MTERELFEQYNKDVYKTCYYMLRNAADAEDICQEVFVTAFRKEWRQVEQLKAWLLRLTVNCCLNAIRRSKNGRLKESLSEWLSRRQPETVEQVVEKRETDQEYSRLVQQLPLKIRSVIALRYMQEQTLPEIADILGIPVGTVKSRLHKGLKLMKQSLETSSRHNKQGGLSYEAIRERNDSAFKRS</sequence>
<dbReference type="GO" id="GO:0006352">
    <property type="term" value="P:DNA-templated transcription initiation"/>
    <property type="evidence" value="ECO:0007669"/>
    <property type="project" value="InterPro"/>
</dbReference>
<dbReference type="InterPro" id="IPR013249">
    <property type="entry name" value="RNA_pol_sigma70_r4_t2"/>
</dbReference>
<dbReference type="CDD" id="cd06171">
    <property type="entry name" value="Sigma70_r4"/>
    <property type="match status" value="1"/>
</dbReference>
<evidence type="ECO:0000259" key="6">
    <source>
        <dbReference type="Pfam" id="PF04542"/>
    </source>
</evidence>
<accession>A0A1B2DQ93</accession>
<protein>
    <recommendedName>
        <fullName evidence="9">RNA polymerase subunit sigma</fullName>
    </recommendedName>
</protein>
<feature type="compositionally biased region" description="Basic and acidic residues" evidence="5">
    <location>
        <begin position="173"/>
        <end position="185"/>
    </location>
</feature>
<proteinExistence type="inferred from homology"/>
<evidence type="ECO:0000256" key="5">
    <source>
        <dbReference type="SAM" id="MobiDB-lite"/>
    </source>
</evidence>
<dbReference type="InterPro" id="IPR036388">
    <property type="entry name" value="WH-like_DNA-bd_sf"/>
</dbReference>
<name>A0A1B2DQ93_9BACL</name>